<dbReference type="SMART" id="SM00179">
    <property type="entry name" value="EGF_CA"/>
    <property type="match status" value="1"/>
</dbReference>
<dbReference type="OrthoDB" id="283575at2759"/>
<keyword evidence="7" id="KW-0472">Membrane</keyword>
<dbReference type="PROSITE" id="PS50026">
    <property type="entry name" value="EGF_3"/>
    <property type="match status" value="1"/>
</dbReference>
<sequence length="381" mass="42625">MLMDPGRGNSNYTVTEGRRIVKHSQLPRLIPSENPRLKVLSDPNRAPRTSELNVRLAGEKMVAEDGQIKYRGVSSERSRKVMNVFVALDILALIVKKRMHAIKIHAKTMAYVLTFLKDMRVRHFNASAHMVLLVKFARTHQIPANQDLASTEEPADPVTKQPISLSVSVPLASPDLTVRHNSMPAHPPLVVMMNLCDPNPCSHHHYCVDKGNTYSCDCPKGFTGPECLIPTRAEFSEQLHQHFSEEVIFEVIPPSSASDIIDLNGNEQPIDLQMPVSIHLDHFHNVYVAAGTLACALLIVIVTVIICHCRMHETYKHCCFKSSPLLPLNITRFDSVLKKNLHGLDKDKEPLAQSRTFPGIDSSDMYYALDFSDSQSSPLIQ</sequence>
<accession>A0A9P0HP63</accession>
<reference evidence="9" key="1">
    <citation type="submission" date="2022-01" db="EMBL/GenBank/DDBJ databases">
        <authorList>
            <person name="King R."/>
        </authorList>
    </citation>
    <scope>NUCLEOTIDE SEQUENCE</scope>
</reference>
<evidence type="ECO:0000256" key="7">
    <source>
        <dbReference type="SAM" id="Phobius"/>
    </source>
</evidence>
<comment type="caution">
    <text evidence="6">Lacks conserved residue(s) required for the propagation of feature annotation.</text>
</comment>
<dbReference type="FunFam" id="2.10.25.10:FF:000004">
    <property type="entry name" value="Neurogenic locus notch 1"/>
    <property type="match status" value="1"/>
</dbReference>
<dbReference type="Pfam" id="PF00008">
    <property type="entry name" value="EGF"/>
    <property type="match status" value="1"/>
</dbReference>
<dbReference type="PROSITE" id="PS01186">
    <property type="entry name" value="EGF_2"/>
    <property type="match status" value="1"/>
</dbReference>
<dbReference type="PROSITE" id="PS00022">
    <property type="entry name" value="EGF_1"/>
    <property type="match status" value="1"/>
</dbReference>
<keyword evidence="5" id="KW-0325">Glycoprotein</keyword>
<dbReference type="InterPro" id="IPR000742">
    <property type="entry name" value="EGF"/>
</dbReference>
<dbReference type="EMBL" id="OV725082">
    <property type="protein sequence ID" value="CAH1405277.1"/>
    <property type="molecule type" value="Genomic_DNA"/>
</dbReference>
<dbReference type="PROSITE" id="PS00010">
    <property type="entry name" value="ASX_HYDROXYL"/>
    <property type="match status" value="1"/>
</dbReference>
<evidence type="ECO:0000313" key="10">
    <source>
        <dbReference type="Proteomes" id="UP001152798"/>
    </source>
</evidence>
<evidence type="ECO:0000313" key="9">
    <source>
        <dbReference type="EMBL" id="CAH1405277.1"/>
    </source>
</evidence>
<evidence type="ECO:0000256" key="4">
    <source>
        <dbReference type="ARBA" id="ARBA00023157"/>
    </source>
</evidence>
<evidence type="ECO:0000256" key="5">
    <source>
        <dbReference type="ARBA" id="ARBA00023180"/>
    </source>
</evidence>
<keyword evidence="2" id="KW-0732">Signal</keyword>
<evidence type="ECO:0000256" key="3">
    <source>
        <dbReference type="ARBA" id="ARBA00022737"/>
    </source>
</evidence>
<feature type="transmembrane region" description="Helical" evidence="7">
    <location>
        <begin position="286"/>
        <end position="307"/>
    </location>
</feature>
<evidence type="ECO:0000256" key="6">
    <source>
        <dbReference type="PROSITE-ProRule" id="PRU00076"/>
    </source>
</evidence>
<dbReference type="SUPFAM" id="SSF57196">
    <property type="entry name" value="EGF/Laminin"/>
    <property type="match status" value="1"/>
</dbReference>
<dbReference type="InterPro" id="IPR000152">
    <property type="entry name" value="EGF-type_Asp/Asn_hydroxyl_site"/>
</dbReference>
<protein>
    <recommendedName>
        <fullName evidence="8">EGF-like domain-containing protein</fullName>
    </recommendedName>
</protein>
<feature type="domain" description="EGF-like" evidence="8">
    <location>
        <begin position="192"/>
        <end position="228"/>
    </location>
</feature>
<keyword evidence="7" id="KW-1133">Transmembrane helix</keyword>
<dbReference type="CDD" id="cd00054">
    <property type="entry name" value="EGF_CA"/>
    <property type="match status" value="1"/>
</dbReference>
<keyword evidence="7" id="KW-0812">Transmembrane</keyword>
<organism evidence="9 10">
    <name type="scientific">Nezara viridula</name>
    <name type="common">Southern green stink bug</name>
    <name type="synonym">Cimex viridulus</name>
    <dbReference type="NCBI Taxonomy" id="85310"/>
    <lineage>
        <taxon>Eukaryota</taxon>
        <taxon>Metazoa</taxon>
        <taxon>Ecdysozoa</taxon>
        <taxon>Arthropoda</taxon>
        <taxon>Hexapoda</taxon>
        <taxon>Insecta</taxon>
        <taxon>Pterygota</taxon>
        <taxon>Neoptera</taxon>
        <taxon>Paraneoptera</taxon>
        <taxon>Hemiptera</taxon>
        <taxon>Heteroptera</taxon>
        <taxon>Panheteroptera</taxon>
        <taxon>Pentatomomorpha</taxon>
        <taxon>Pentatomoidea</taxon>
        <taxon>Pentatomidae</taxon>
        <taxon>Pentatominae</taxon>
        <taxon>Nezara</taxon>
    </lineage>
</organism>
<dbReference type="InterPro" id="IPR001881">
    <property type="entry name" value="EGF-like_Ca-bd_dom"/>
</dbReference>
<dbReference type="Gene3D" id="2.10.25.10">
    <property type="entry name" value="Laminin"/>
    <property type="match status" value="1"/>
</dbReference>
<proteinExistence type="predicted"/>
<evidence type="ECO:0000259" key="8">
    <source>
        <dbReference type="PROSITE" id="PS50026"/>
    </source>
</evidence>
<dbReference type="SMART" id="SM00181">
    <property type="entry name" value="EGF"/>
    <property type="match status" value="1"/>
</dbReference>
<dbReference type="AlphaFoldDB" id="A0A9P0HP63"/>
<dbReference type="GO" id="GO:0005509">
    <property type="term" value="F:calcium ion binding"/>
    <property type="evidence" value="ECO:0007669"/>
    <property type="project" value="InterPro"/>
</dbReference>
<keyword evidence="3" id="KW-0677">Repeat</keyword>
<keyword evidence="10" id="KW-1185">Reference proteome</keyword>
<keyword evidence="4 6" id="KW-1015">Disulfide bond</keyword>
<gene>
    <name evidence="9" type="ORF">NEZAVI_LOCUS13516</name>
</gene>
<name>A0A9P0HP63_NEZVI</name>
<evidence type="ECO:0000256" key="1">
    <source>
        <dbReference type="ARBA" id="ARBA00022536"/>
    </source>
</evidence>
<keyword evidence="1 6" id="KW-0245">EGF-like domain</keyword>
<dbReference type="Proteomes" id="UP001152798">
    <property type="component" value="Chromosome 6"/>
</dbReference>
<evidence type="ECO:0000256" key="2">
    <source>
        <dbReference type="ARBA" id="ARBA00022729"/>
    </source>
</evidence>
<feature type="disulfide bond" evidence="6">
    <location>
        <begin position="218"/>
        <end position="227"/>
    </location>
</feature>